<feature type="transmembrane region" description="Helical" evidence="2">
    <location>
        <begin position="124"/>
        <end position="151"/>
    </location>
</feature>
<evidence type="ECO:0000313" key="4">
    <source>
        <dbReference type="Proteomes" id="UP001219037"/>
    </source>
</evidence>
<dbReference type="Proteomes" id="UP001219037">
    <property type="component" value="Chromosome"/>
</dbReference>
<feature type="region of interest" description="Disordered" evidence="1">
    <location>
        <begin position="1"/>
        <end position="77"/>
    </location>
</feature>
<sequence length="157" mass="16266">MTQPPQPPYGSGSDSGSSGTPGWYGSSGAQNPYDSVPPYSSQDGGAQPNDGAGRPDSYHQRGQYSQQGQYGQYPVSPEGQSNATTSLVLGIIGLFAFGIILGPLAIYFAGKAERNGVQATAGKVIGWIVTILWGLSIIMIIFVVLFSILVAGASSGY</sequence>
<name>A0ABY8H837_9MICC</name>
<evidence type="ECO:0000256" key="1">
    <source>
        <dbReference type="SAM" id="MobiDB-lite"/>
    </source>
</evidence>
<feature type="transmembrane region" description="Helical" evidence="2">
    <location>
        <begin position="87"/>
        <end position="109"/>
    </location>
</feature>
<keyword evidence="2" id="KW-0472">Membrane</keyword>
<dbReference type="EMBL" id="CP121252">
    <property type="protein sequence ID" value="WFP17314.1"/>
    <property type="molecule type" value="Genomic_DNA"/>
</dbReference>
<feature type="compositionally biased region" description="Low complexity" evidence="1">
    <location>
        <begin position="60"/>
        <end position="73"/>
    </location>
</feature>
<feature type="compositionally biased region" description="Polar residues" evidence="1">
    <location>
        <begin position="27"/>
        <end position="44"/>
    </location>
</feature>
<keyword evidence="2" id="KW-0812">Transmembrane</keyword>
<protein>
    <submittedName>
        <fullName evidence="3">DUF4190 domain-containing protein</fullName>
    </submittedName>
</protein>
<evidence type="ECO:0000256" key="2">
    <source>
        <dbReference type="SAM" id="Phobius"/>
    </source>
</evidence>
<organism evidence="3 4">
    <name type="scientific">Citricoccus muralis</name>
    <dbReference type="NCBI Taxonomy" id="169134"/>
    <lineage>
        <taxon>Bacteria</taxon>
        <taxon>Bacillati</taxon>
        <taxon>Actinomycetota</taxon>
        <taxon>Actinomycetes</taxon>
        <taxon>Micrococcales</taxon>
        <taxon>Micrococcaceae</taxon>
        <taxon>Citricoccus</taxon>
    </lineage>
</organism>
<reference evidence="3 4" key="1">
    <citation type="submission" date="2023-04" db="EMBL/GenBank/DDBJ databases">
        <title>Funneling lignin-derived compounds into biodiesel using alkali-halophilic Citricoccus sp. P2.</title>
        <authorList>
            <person name="Luo C.-B."/>
        </authorList>
    </citation>
    <scope>NUCLEOTIDE SEQUENCE [LARGE SCALE GENOMIC DNA]</scope>
    <source>
        <strain evidence="3 4">P2</strain>
    </source>
</reference>
<feature type="compositionally biased region" description="Low complexity" evidence="1">
    <location>
        <begin position="9"/>
        <end position="21"/>
    </location>
</feature>
<dbReference type="RefSeq" id="WP_278158715.1">
    <property type="nucleotide sequence ID" value="NZ_CP121252.1"/>
</dbReference>
<proteinExistence type="predicted"/>
<evidence type="ECO:0000313" key="3">
    <source>
        <dbReference type="EMBL" id="WFP17314.1"/>
    </source>
</evidence>
<gene>
    <name evidence="3" type="ORF">P8192_04160</name>
</gene>
<keyword evidence="2" id="KW-1133">Transmembrane helix</keyword>
<accession>A0ABY8H837</accession>
<keyword evidence="4" id="KW-1185">Reference proteome</keyword>